<dbReference type="GO" id="GO:0008253">
    <property type="term" value="F:5'-nucleotidase activity"/>
    <property type="evidence" value="ECO:0007669"/>
    <property type="project" value="InterPro"/>
</dbReference>
<dbReference type="AlphaFoldDB" id="A0A926HW57"/>
<sequence>MPVYDAIFFDVDDTLLSFSKSSRQAFAETFAALEIPLEESAYACFLEIDRRLWTRQKRGEITVRQVLDRRFGQLAERLGIELAGDMQAIFQEKLAQTHQTEPGVREILAYAGKIYPLYAASNGIYDMQVQRLKLAGLEPYFQDIFVSDALGAEKPQREFFEQCLRESGKRRKSTLWIGDSLEADIAGAAAVGLDTCWYNPQGLPAPDAPFPKYIVRKLDECRKLI</sequence>
<dbReference type="InterPro" id="IPR036412">
    <property type="entry name" value="HAD-like_sf"/>
</dbReference>
<dbReference type="InterPro" id="IPR023198">
    <property type="entry name" value="PGP-like_dom2"/>
</dbReference>
<dbReference type="SFLD" id="SFLDG01129">
    <property type="entry name" value="C1.5:_HAD__Beta-PGM__Phosphata"/>
    <property type="match status" value="1"/>
</dbReference>
<dbReference type="EMBL" id="JACRSS010000001">
    <property type="protein sequence ID" value="MBC8538008.1"/>
    <property type="molecule type" value="Genomic_DNA"/>
</dbReference>
<comment type="caution">
    <text evidence="1">The sequence shown here is derived from an EMBL/GenBank/DDBJ whole genome shotgun (WGS) entry which is preliminary data.</text>
</comment>
<dbReference type="InterPro" id="IPR006439">
    <property type="entry name" value="HAD-SF_hydro_IA"/>
</dbReference>
<protein>
    <submittedName>
        <fullName evidence="1">Noncanonical pyrimidine nucleotidase, YjjG family</fullName>
    </submittedName>
</protein>
<dbReference type="SUPFAM" id="SSF56784">
    <property type="entry name" value="HAD-like"/>
    <property type="match status" value="1"/>
</dbReference>
<dbReference type="InterPro" id="IPR023214">
    <property type="entry name" value="HAD_sf"/>
</dbReference>
<dbReference type="RefSeq" id="WP_249279810.1">
    <property type="nucleotide sequence ID" value="NZ_JACRSS010000001.1"/>
</dbReference>
<reference evidence="1" key="1">
    <citation type="submission" date="2020-08" db="EMBL/GenBank/DDBJ databases">
        <title>Genome public.</title>
        <authorList>
            <person name="Liu C."/>
            <person name="Sun Q."/>
        </authorList>
    </citation>
    <scope>NUCLEOTIDE SEQUENCE</scope>
    <source>
        <strain evidence="1">NSJ-63</strain>
    </source>
</reference>
<gene>
    <name evidence="1" type="ORF">H8693_03570</name>
</gene>
<name>A0A926HW57_9FIRM</name>
<dbReference type="Gene3D" id="3.40.50.1000">
    <property type="entry name" value="HAD superfamily/HAD-like"/>
    <property type="match status" value="1"/>
</dbReference>
<dbReference type="InterPro" id="IPR011951">
    <property type="entry name" value="HAD-SF_hydro_IA_YjjG/PynA"/>
</dbReference>
<dbReference type="NCBIfam" id="TIGR02254">
    <property type="entry name" value="YjjG_YfnB"/>
    <property type="match status" value="1"/>
</dbReference>
<keyword evidence="2" id="KW-1185">Reference proteome</keyword>
<dbReference type="SFLD" id="SFLDS00003">
    <property type="entry name" value="Haloacid_Dehalogenase"/>
    <property type="match status" value="1"/>
</dbReference>
<accession>A0A926HW57</accession>
<evidence type="ECO:0000313" key="2">
    <source>
        <dbReference type="Proteomes" id="UP000617951"/>
    </source>
</evidence>
<dbReference type="PANTHER" id="PTHR47478">
    <property type="match status" value="1"/>
</dbReference>
<dbReference type="InterPro" id="IPR052550">
    <property type="entry name" value="Pyrimidine_5'-ntase_YjjG"/>
</dbReference>
<dbReference type="Pfam" id="PF00702">
    <property type="entry name" value="Hydrolase"/>
    <property type="match status" value="1"/>
</dbReference>
<evidence type="ECO:0000313" key="1">
    <source>
        <dbReference type="EMBL" id="MBC8538008.1"/>
    </source>
</evidence>
<proteinExistence type="predicted"/>
<dbReference type="Gene3D" id="1.10.150.240">
    <property type="entry name" value="Putative phosphatase, domain 2"/>
    <property type="match status" value="1"/>
</dbReference>
<dbReference type="PANTHER" id="PTHR47478:SF1">
    <property type="entry name" value="PYRIMIDINE 5'-NUCLEOTIDASE YJJG"/>
    <property type="match status" value="1"/>
</dbReference>
<dbReference type="NCBIfam" id="TIGR01549">
    <property type="entry name" value="HAD-SF-IA-v1"/>
    <property type="match status" value="1"/>
</dbReference>
<dbReference type="Proteomes" id="UP000617951">
    <property type="component" value="Unassembled WGS sequence"/>
</dbReference>
<organism evidence="1 2">
    <name type="scientific">Guopingia tenuis</name>
    <dbReference type="NCBI Taxonomy" id="2763656"/>
    <lineage>
        <taxon>Bacteria</taxon>
        <taxon>Bacillati</taxon>
        <taxon>Bacillota</taxon>
        <taxon>Clostridia</taxon>
        <taxon>Christensenellales</taxon>
        <taxon>Christensenellaceae</taxon>
        <taxon>Guopingia</taxon>
    </lineage>
</organism>